<proteinExistence type="predicted"/>
<name>A0A1N7SPX0_9BURK</name>
<evidence type="ECO:0000313" key="2">
    <source>
        <dbReference type="EMBL" id="SIT49465.1"/>
    </source>
</evidence>
<dbReference type="AlphaFoldDB" id="A0A1N7SPX0"/>
<gene>
    <name evidence="2" type="ORF">BN2476_680158</name>
</gene>
<accession>A0A1N7SPX0</accession>
<sequence>MGRSRRAGADLHPQGTDARRRDRALSRAALRDGRRQAAHPHGDEGAMGRPADHDLSAARSLCARRSGDREVSRSRHHDRTDRRTDVDRLRRIDGEGTQIELTKRDADDTSVKRVKHVNRAAQSFADPPAAQIATLQQLEQRAGGMTEPLRG</sequence>
<dbReference type="EMBL" id="CYGY02000068">
    <property type="protein sequence ID" value="SIT49465.1"/>
    <property type="molecule type" value="Genomic_DNA"/>
</dbReference>
<protein>
    <submittedName>
        <fullName evidence="2">Uncharacterized protein</fullName>
    </submittedName>
</protein>
<feature type="compositionally biased region" description="Basic and acidic residues" evidence="1">
    <location>
        <begin position="65"/>
        <end position="86"/>
    </location>
</feature>
<dbReference type="Proteomes" id="UP000195569">
    <property type="component" value="Unassembled WGS sequence"/>
</dbReference>
<comment type="caution">
    <text evidence="2">The sequence shown here is derived from an EMBL/GenBank/DDBJ whole genome shotgun (WGS) entry which is preliminary data.</text>
</comment>
<evidence type="ECO:0000256" key="1">
    <source>
        <dbReference type="SAM" id="MobiDB-lite"/>
    </source>
</evidence>
<reference evidence="2" key="1">
    <citation type="submission" date="2016-12" db="EMBL/GenBank/DDBJ databases">
        <authorList>
            <person name="Moulin L."/>
        </authorList>
    </citation>
    <scope>NUCLEOTIDE SEQUENCE [LARGE SCALE GENOMIC DNA]</scope>
    <source>
        <strain evidence="2">STM 7183</strain>
    </source>
</reference>
<organism evidence="2 3">
    <name type="scientific">Paraburkholderia piptadeniae</name>
    <dbReference type="NCBI Taxonomy" id="1701573"/>
    <lineage>
        <taxon>Bacteria</taxon>
        <taxon>Pseudomonadati</taxon>
        <taxon>Pseudomonadota</taxon>
        <taxon>Betaproteobacteria</taxon>
        <taxon>Burkholderiales</taxon>
        <taxon>Burkholderiaceae</taxon>
        <taxon>Paraburkholderia</taxon>
    </lineage>
</organism>
<evidence type="ECO:0000313" key="3">
    <source>
        <dbReference type="Proteomes" id="UP000195569"/>
    </source>
</evidence>
<feature type="compositionally biased region" description="Basic and acidic residues" evidence="1">
    <location>
        <begin position="17"/>
        <end position="56"/>
    </location>
</feature>
<feature type="region of interest" description="Disordered" evidence="1">
    <location>
        <begin position="1"/>
        <end position="86"/>
    </location>
</feature>
<keyword evidence="3" id="KW-1185">Reference proteome</keyword>